<sequence length="261" mass="29274">MNSKKIKTTTPEARKKIILNFLKDNESVTVQEIVNDCNASEITIRRDLAELEEKGLLIRTHGGAIRNTAAENLFTFNSKMNQNKENKEYICKIASRFIEDNDIIFIDCGSTLSFLSKFISKKESLTVITNSLPIISELINFSNIKLIIIGGEVVNERKAVYGHSAERTIGQYHANKAFIGADGISLAKGLTSYDEKEASITLKMAENADEVFLLCDSTKIEKNSFVTFAPYSILNCVITDNDLDLKYISKYQKNNVSLIHE</sequence>
<dbReference type="Pfam" id="PF00455">
    <property type="entry name" value="DeoRC"/>
    <property type="match status" value="1"/>
</dbReference>
<dbReference type="GO" id="GO:0003677">
    <property type="term" value="F:DNA binding"/>
    <property type="evidence" value="ECO:0007669"/>
    <property type="project" value="UniProtKB-KW"/>
</dbReference>
<comment type="caution">
    <text evidence="5">The sequence shown here is derived from an EMBL/GenBank/DDBJ whole genome shotgun (WGS) entry which is preliminary data.</text>
</comment>
<dbReference type="Pfam" id="PF08220">
    <property type="entry name" value="HTH_DeoR"/>
    <property type="match status" value="1"/>
</dbReference>
<dbReference type="PRINTS" id="PR00037">
    <property type="entry name" value="HTHLACR"/>
</dbReference>
<dbReference type="PROSITE" id="PS00894">
    <property type="entry name" value="HTH_DEOR_1"/>
    <property type="match status" value="1"/>
</dbReference>
<dbReference type="InterPro" id="IPR050313">
    <property type="entry name" value="Carb_Metab_HTH_regulators"/>
</dbReference>
<dbReference type="EMBL" id="QWGR01000013">
    <property type="protein sequence ID" value="RIJ46641.1"/>
    <property type="molecule type" value="Genomic_DNA"/>
</dbReference>
<dbReference type="InterPro" id="IPR001034">
    <property type="entry name" value="DeoR_HTH"/>
</dbReference>
<dbReference type="InterPro" id="IPR037171">
    <property type="entry name" value="NagB/RpiA_transferase-like"/>
</dbReference>
<dbReference type="SMART" id="SM00420">
    <property type="entry name" value="HTH_DEOR"/>
    <property type="match status" value="1"/>
</dbReference>
<evidence type="ECO:0000256" key="1">
    <source>
        <dbReference type="ARBA" id="ARBA00023015"/>
    </source>
</evidence>
<dbReference type="SUPFAM" id="SSF100950">
    <property type="entry name" value="NagB/RpiA/CoA transferase-like"/>
    <property type="match status" value="1"/>
</dbReference>
<dbReference type="InterPro" id="IPR036390">
    <property type="entry name" value="WH_DNA-bd_sf"/>
</dbReference>
<dbReference type="SUPFAM" id="SSF46785">
    <property type="entry name" value="Winged helix' DNA-binding domain"/>
    <property type="match status" value="1"/>
</dbReference>
<evidence type="ECO:0000256" key="3">
    <source>
        <dbReference type="ARBA" id="ARBA00023163"/>
    </source>
</evidence>
<dbReference type="InterPro" id="IPR014036">
    <property type="entry name" value="DeoR-like_C"/>
</dbReference>
<dbReference type="Gene3D" id="3.40.50.1360">
    <property type="match status" value="1"/>
</dbReference>
<keyword evidence="2" id="KW-0238">DNA-binding</keyword>
<dbReference type="AlphaFoldDB" id="A0A399SWV1"/>
<accession>A0A399SWV1</accession>
<evidence type="ECO:0000256" key="2">
    <source>
        <dbReference type="ARBA" id="ARBA00023125"/>
    </source>
</evidence>
<organism evidence="5 6">
    <name type="scientific">Maribellus luteus</name>
    <dbReference type="NCBI Taxonomy" id="2305463"/>
    <lineage>
        <taxon>Bacteria</taxon>
        <taxon>Pseudomonadati</taxon>
        <taxon>Bacteroidota</taxon>
        <taxon>Bacteroidia</taxon>
        <taxon>Marinilabiliales</taxon>
        <taxon>Prolixibacteraceae</taxon>
        <taxon>Maribellus</taxon>
    </lineage>
</organism>
<keyword evidence="6" id="KW-1185">Reference proteome</keyword>
<gene>
    <name evidence="5" type="ORF">D1614_18420</name>
</gene>
<dbReference type="Proteomes" id="UP000265926">
    <property type="component" value="Unassembled WGS sequence"/>
</dbReference>
<dbReference type="PANTHER" id="PTHR30363">
    <property type="entry name" value="HTH-TYPE TRANSCRIPTIONAL REGULATOR SRLR-RELATED"/>
    <property type="match status" value="1"/>
</dbReference>
<dbReference type="PROSITE" id="PS51000">
    <property type="entry name" value="HTH_DEOR_2"/>
    <property type="match status" value="1"/>
</dbReference>
<name>A0A399SWV1_9BACT</name>
<dbReference type="InterPro" id="IPR018356">
    <property type="entry name" value="Tscrpt_reg_HTH_DeoR_CS"/>
</dbReference>
<dbReference type="RefSeq" id="WP_119439449.1">
    <property type="nucleotide sequence ID" value="NZ_QWGR01000013.1"/>
</dbReference>
<keyword evidence="3" id="KW-0804">Transcription</keyword>
<evidence type="ECO:0000313" key="6">
    <source>
        <dbReference type="Proteomes" id="UP000265926"/>
    </source>
</evidence>
<proteinExistence type="predicted"/>
<evidence type="ECO:0000313" key="5">
    <source>
        <dbReference type="EMBL" id="RIJ46641.1"/>
    </source>
</evidence>
<feature type="domain" description="HTH deoR-type" evidence="4">
    <location>
        <begin position="11"/>
        <end position="66"/>
    </location>
</feature>
<protein>
    <submittedName>
        <fullName evidence="5">DeoR/GlpR transcriptional regulator</fullName>
    </submittedName>
</protein>
<dbReference type="SMART" id="SM01134">
    <property type="entry name" value="DeoRC"/>
    <property type="match status" value="1"/>
</dbReference>
<dbReference type="OrthoDB" id="9797223at2"/>
<keyword evidence="1" id="KW-0805">Transcription regulation</keyword>
<evidence type="ECO:0000259" key="4">
    <source>
        <dbReference type="PROSITE" id="PS51000"/>
    </source>
</evidence>
<dbReference type="PANTHER" id="PTHR30363:SF44">
    <property type="entry name" value="AGA OPERON TRANSCRIPTIONAL REPRESSOR-RELATED"/>
    <property type="match status" value="1"/>
</dbReference>
<dbReference type="GO" id="GO:0003700">
    <property type="term" value="F:DNA-binding transcription factor activity"/>
    <property type="evidence" value="ECO:0007669"/>
    <property type="project" value="InterPro"/>
</dbReference>
<dbReference type="Gene3D" id="1.10.10.10">
    <property type="entry name" value="Winged helix-like DNA-binding domain superfamily/Winged helix DNA-binding domain"/>
    <property type="match status" value="1"/>
</dbReference>
<dbReference type="InterPro" id="IPR036388">
    <property type="entry name" value="WH-like_DNA-bd_sf"/>
</dbReference>
<reference evidence="5 6" key="1">
    <citation type="submission" date="2018-08" db="EMBL/GenBank/DDBJ databases">
        <title>Pallidiluteibacterium maritimus gen. nov., sp. nov., isolated from coastal sediment.</title>
        <authorList>
            <person name="Zhou L.Y."/>
        </authorList>
    </citation>
    <scope>NUCLEOTIDE SEQUENCE [LARGE SCALE GENOMIC DNA]</scope>
    <source>
        <strain evidence="5 6">XSD2</strain>
    </source>
</reference>